<organism evidence="3 4">
    <name type="scientific">Trypanosoma cruzi Dm28c</name>
    <dbReference type="NCBI Taxonomy" id="1416333"/>
    <lineage>
        <taxon>Eukaryota</taxon>
        <taxon>Discoba</taxon>
        <taxon>Euglenozoa</taxon>
        <taxon>Kinetoplastea</taxon>
        <taxon>Metakinetoplastina</taxon>
        <taxon>Trypanosomatida</taxon>
        <taxon>Trypanosomatidae</taxon>
        <taxon>Trypanosoma</taxon>
        <taxon>Schizotrypanum</taxon>
    </lineage>
</organism>
<evidence type="ECO:0000256" key="1">
    <source>
        <dbReference type="SAM" id="MobiDB-lite"/>
    </source>
</evidence>
<sequence>MRGSVICRGHAQVCTISAASGSLFLVVPWDGEERAWSRTVPPASTEQGLPGASVSVAESIETSRGTTPKDVDSAAPQASVDSGEVDPSGMPRKTARSFSRRQGPKQRDGRQAGHASDSRCDTAAAACPCPLLLLLASATAVATLYGFCGVFGVALRGNCASSCVARTQHWMPNRKTSISLGSFLHMHVLYGLRLTFYLRLVVFPMQIAFLVLVADVGPPYSSIDCLCVF</sequence>
<feature type="transmembrane region" description="Helical" evidence="2">
    <location>
        <begin position="196"/>
        <end position="214"/>
    </location>
</feature>
<reference evidence="3 4" key="1">
    <citation type="journal article" date="2014" name="Genome Announc.">
        <title>Trypanosoma cruzi Clone Dm28c Draft Genome Sequence.</title>
        <authorList>
            <person name="Grisard E.C."/>
            <person name="Teixeira S.M."/>
            <person name="de Almeida L.G."/>
            <person name="Stoco P.H."/>
            <person name="Gerber A.L."/>
            <person name="Talavera-Lopez C."/>
            <person name="Lima O.C."/>
            <person name="Andersson B."/>
            <person name="de Vasconcelos A.T."/>
        </authorList>
    </citation>
    <scope>NUCLEOTIDE SEQUENCE [LARGE SCALE GENOMIC DNA]</scope>
    <source>
        <strain evidence="3 4">Dm28c</strain>
    </source>
</reference>
<evidence type="ECO:0000313" key="3">
    <source>
        <dbReference type="EMBL" id="ESS63279.1"/>
    </source>
</evidence>
<comment type="caution">
    <text evidence="3">The sequence shown here is derived from an EMBL/GenBank/DDBJ whole genome shotgun (WGS) entry which is preliminary data.</text>
</comment>
<dbReference type="VEuPathDB" id="TriTrypDB:TCDM_08931"/>
<protein>
    <recommendedName>
        <fullName evidence="5">Transmembrane protein</fullName>
    </recommendedName>
</protein>
<name>V5B6N8_TRYCR</name>
<dbReference type="EMBL" id="AYLP01000134">
    <property type="protein sequence ID" value="ESS63279.1"/>
    <property type="molecule type" value="Genomic_DNA"/>
</dbReference>
<feature type="compositionally biased region" description="Basic residues" evidence="1">
    <location>
        <begin position="93"/>
        <end position="104"/>
    </location>
</feature>
<evidence type="ECO:0008006" key="5">
    <source>
        <dbReference type="Google" id="ProtNLM"/>
    </source>
</evidence>
<feature type="compositionally biased region" description="Basic and acidic residues" evidence="1">
    <location>
        <begin position="105"/>
        <end position="116"/>
    </location>
</feature>
<proteinExistence type="predicted"/>
<evidence type="ECO:0000313" key="4">
    <source>
        <dbReference type="Proteomes" id="UP000017861"/>
    </source>
</evidence>
<feature type="region of interest" description="Disordered" evidence="1">
    <location>
        <begin position="59"/>
        <end position="116"/>
    </location>
</feature>
<dbReference type="OrthoDB" id="10529226at2759"/>
<dbReference type="Proteomes" id="UP000017861">
    <property type="component" value="Unassembled WGS sequence"/>
</dbReference>
<evidence type="ECO:0000256" key="2">
    <source>
        <dbReference type="SAM" id="Phobius"/>
    </source>
</evidence>
<keyword evidence="2" id="KW-1133">Transmembrane helix</keyword>
<keyword evidence="2" id="KW-0812">Transmembrane</keyword>
<dbReference type="AlphaFoldDB" id="V5B6N8"/>
<gene>
    <name evidence="3" type="ORF">TCDM_08931</name>
</gene>
<accession>V5B6N8</accession>
<feature type="transmembrane region" description="Helical" evidence="2">
    <location>
        <begin position="131"/>
        <end position="155"/>
    </location>
</feature>
<keyword evidence="2" id="KW-0472">Membrane</keyword>